<dbReference type="SUPFAM" id="SSF46785">
    <property type="entry name" value="Winged helix' DNA-binding domain"/>
    <property type="match status" value="1"/>
</dbReference>
<dbReference type="FunFam" id="1.10.10.10:FF:000001">
    <property type="entry name" value="LysR family transcriptional regulator"/>
    <property type="match status" value="1"/>
</dbReference>
<gene>
    <name evidence="6" type="ORF">HUK68_12145</name>
</gene>
<dbReference type="EMBL" id="CP054840">
    <property type="protein sequence ID" value="QKV53579.1"/>
    <property type="molecule type" value="Genomic_DNA"/>
</dbReference>
<dbReference type="KEGG" id="aant:HUK68_12145"/>
<evidence type="ECO:0000313" key="6">
    <source>
        <dbReference type="EMBL" id="QKV53579.1"/>
    </source>
</evidence>
<evidence type="ECO:0000256" key="3">
    <source>
        <dbReference type="ARBA" id="ARBA00023125"/>
    </source>
</evidence>
<keyword evidence="3" id="KW-0238">DNA-binding</keyword>
<dbReference type="PROSITE" id="PS50931">
    <property type="entry name" value="HTH_LYSR"/>
    <property type="match status" value="1"/>
</dbReference>
<dbReference type="Pfam" id="PF03466">
    <property type="entry name" value="LysR_substrate"/>
    <property type="match status" value="1"/>
</dbReference>
<dbReference type="PRINTS" id="PR00039">
    <property type="entry name" value="HTHLYSR"/>
</dbReference>
<dbReference type="Gene3D" id="3.40.190.10">
    <property type="entry name" value="Periplasmic binding protein-like II"/>
    <property type="match status" value="2"/>
</dbReference>
<protein>
    <submittedName>
        <fullName evidence="6">LysR family transcriptional regulator</fullName>
    </submittedName>
</protein>
<dbReference type="Gene3D" id="1.10.10.10">
    <property type="entry name" value="Winged helix-like DNA-binding domain superfamily/Winged helix DNA-binding domain"/>
    <property type="match status" value="1"/>
</dbReference>
<dbReference type="InterPro" id="IPR005119">
    <property type="entry name" value="LysR_subst-bd"/>
</dbReference>
<dbReference type="AlphaFoldDB" id="A0A6N1X2D9"/>
<evidence type="ECO:0000256" key="2">
    <source>
        <dbReference type="ARBA" id="ARBA00023015"/>
    </source>
</evidence>
<evidence type="ECO:0000256" key="1">
    <source>
        <dbReference type="ARBA" id="ARBA00009437"/>
    </source>
</evidence>
<dbReference type="RefSeq" id="WP_175504385.1">
    <property type="nucleotide sequence ID" value="NZ_CAURQT010000020.1"/>
</dbReference>
<name>A0A6N1X2D9_9BURK</name>
<dbReference type="GO" id="GO:0003677">
    <property type="term" value="F:DNA binding"/>
    <property type="evidence" value="ECO:0007669"/>
    <property type="project" value="UniProtKB-KW"/>
</dbReference>
<reference evidence="6 7" key="1">
    <citation type="submission" date="2020-06" db="EMBL/GenBank/DDBJ databases">
        <title>Acidovorax antarctica sp. nov., isolated from Corinth ice sheet soil, Antarctic Fields Peninsula.</title>
        <authorList>
            <person name="Xu Q."/>
            <person name="Peng F."/>
        </authorList>
    </citation>
    <scope>NUCLEOTIDE SEQUENCE [LARGE SCALE GENOMIC DNA]</scope>
    <source>
        <strain evidence="6 7">16-35-5</strain>
    </source>
</reference>
<sequence>MIHLETRQLQYFVVLAEELHFSRAAKRLCISQPPLSMAIKQLEGTLQAQLFERNSRGVRLTHAGRHLLAQARDILERTRRAAADTRAVAQGMAGSLRLGFVGSSMYRGLPEALELMRAQYPDVRVDLLELNSIDQLAALQSGKIDLGLMHTLAPPAGMRAQVVVSEPFIACLPARHPLAAQDRIAMAQLANERLILFSEAVSPEYFGVIRSMCQKAGFDPELRHEVRHWLSVLSLVGTGQGVSLVPACLQRAGMQGLVFKPLARKAPLSVLQAMWRPDPEHPLVPILLGHLQSVVKKQRPAASGRR</sequence>
<dbReference type="GO" id="GO:0032993">
    <property type="term" value="C:protein-DNA complex"/>
    <property type="evidence" value="ECO:0007669"/>
    <property type="project" value="TreeGrafter"/>
</dbReference>
<dbReference type="InterPro" id="IPR036388">
    <property type="entry name" value="WH-like_DNA-bd_sf"/>
</dbReference>
<comment type="similarity">
    <text evidence="1">Belongs to the LysR transcriptional regulatory family.</text>
</comment>
<dbReference type="SUPFAM" id="SSF53850">
    <property type="entry name" value="Periplasmic binding protein-like II"/>
    <property type="match status" value="1"/>
</dbReference>
<keyword evidence="4" id="KW-0804">Transcription</keyword>
<evidence type="ECO:0000259" key="5">
    <source>
        <dbReference type="PROSITE" id="PS50931"/>
    </source>
</evidence>
<keyword evidence="2" id="KW-0805">Transcription regulation</keyword>
<keyword evidence="7" id="KW-1185">Reference proteome</keyword>
<evidence type="ECO:0000256" key="4">
    <source>
        <dbReference type="ARBA" id="ARBA00023163"/>
    </source>
</evidence>
<organism evidence="6 7">
    <name type="scientific">Comamonas antarctica</name>
    <dbReference type="NCBI Taxonomy" id="2743470"/>
    <lineage>
        <taxon>Bacteria</taxon>
        <taxon>Pseudomonadati</taxon>
        <taxon>Pseudomonadota</taxon>
        <taxon>Betaproteobacteria</taxon>
        <taxon>Burkholderiales</taxon>
        <taxon>Comamonadaceae</taxon>
        <taxon>Comamonas</taxon>
    </lineage>
</organism>
<dbReference type="Proteomes" id="UP000509579">
    <property type="component" value="Chromosome"/>
</dbReference>
<accession>A0A6N1X2D9</accession>
<dbReference type="InterPro" id="IPR000847">
    <property type="entry name" value="LysR_HTH_N"/>
</dbReference>
<dbReference type="PANTHER" id="PTHR30346:SF0">
    <property type="entry name" value="HCA OPERON TRANSCRIPTIONAL ACTIVATOR HCAR"/>
    <property type="match status" value="1"/>
</dbReference>
<dbReference type="InterPro" id="IPR036390">
    <property type="entry name" value="WH_DNA-bd_sf"/>
</dbReference>
<proteinExistence type="inferred from homology"/>
<evidence type="ECO:0000313" key="7">
    <source>
        <dbReference type="Proteomes" id="UP000509579"/>
    </source>
</evidence>
<feature type="domain" description="HTH lysR-type" evidence="5">
    <location>
        <begin position="4"/>
        <end position="61"/>
    </location>
</feature>
<dbReference type="Pfam" id="PF00126">
    <property type="entry name" value="HTH_1"/>
    <property type="match status" value="1"/>
</dbReference>
<dbReference type="PANTHER" id="PTHR30346">
    <property type="entry name" value="TRANSCRIPTIONAL DUAL REGULATOR HCAR-RELATED"/>
    <property type="match status" value="1"/>
</dbReference>
<dbReference type="GO" id="GO:0003700">
    <property type="term" value="F:DNA-binding transcription factor activity"/>
    <property type="evidence" value="ECO:0007669"/>
    <property type="project" value="InterPro"/>
</dbReference>